<accession>A0A1Q3AQH1</accession>
<dbReference type="Pfam" id="PF03732">
    <property type="entry name" value="Retrotrans_gag"/>
    <property type="match status" value="1"/>
</dbReference>
<dbReference type="AlphaFoldDB" id="A0A1Q3AQH1"/>
<evidence type="ECO:0000259" key="2">
    <source>
        <dbReference type="Pfam" id="PF14244"/>
    </source>
</evidence>
<proteinExistence type="predicted"/>
<dbReference type="InParanoid" id="A0A1Q3AQH1"/>
<evidence type="ECO:0000259" key="1">
    <source>
        <dbReference type="Pfam" id="PF03732"/>
    </source>
</evidence>
<name>A0A1Q3AQH1_CEPFO</name>
<dbReference type="OrthoDB" id="878535at2759"/>
<comment type="caution">
    <text evidence="4">The sequence shown here is derived from an EMBL/GenBank/DDBJ whole genome shotgun (WGS) entry which is preliminary data.</text>
</comment>
<dbReference type="Proteomes" id="UP000187406">
    <property type="component" value="Unassembled WGS sequence"/>
</dbReference>
<dbReference type="Pfam" id="PF22936">
    <property type="entry name" value="Pol_BBD"/>
    <property type="match status" value="1"/>
</dbReference>
<sequence length="487" mass="54647">MSSTSATTTIDFNDPLFLHPSDTPGINLVNEQLNGNENYGIWSRAMLIALRAKNKLGFIDGSCKKLATISPLIHQWERCNAIVLSGIMNTVSKELFSGIVYATDAQNVWKDLKERFDKVNGSRIFSLHREIGSLTQGNTTVSVYYTKLKQLWDEYTSLVTLPSCECEPSKAYLEHDQQQKLLQFLMGLHESYSSIRSQILMMSPLPSVGQAYSIICQEESHRGIMARAPSHSDTPAVFYSHLHTQKTKDDAIGCEHCHWTGHKKENCYRLIGYPPGHKYHKGKKGGNFNSANQKFTKGGEYNMKPMVNNNIAYSNIHEEPHATPVTFTPAQYQQILRLLSQDTSVAAHPGPAANLAGIFANLMDVCTQDEWIIDSGANDHMTSSLQCLNFMQPYNSCHASVKLPNGNSTKITHIGIASITHKLQLHNVLYVPDFTFNLLSISKFTKEHNCFVVFYPDFCLFQDLWTGMIMGIDKVKKRSLLPCSSHS</sequence>
<feature type="domain" description="Retrotransposon Copia-like N-terminal" evidence="2">
    <location>
        <begin position="19"/>
        <end position="65"/>
    </location>
</feature>
<feature type="domain" description="Retrovirus-related Pol polyprotein from transposon TNT 1-94-like beta-barrel" evidence="3">
    <location>
        <begin position="371"/>
        <end position="447"/>
    </location>
</feature>
<dbReference type="PANTHER" id="PTHR37610">
    <property type="entry name" value="CCHC-TYPE DOMAIN-CONTAINING PROTEIN"/>
    <property type="match status" value="1"/>
</dbReference>
<evidence type="ECO:0000259" key="3">
    <source>
        <dbReference type="Pfam" id="PF22936"/>
    </source>
</evidence>
<reference evidence="5" key="1">
    <citation type="submission" date="2016-04" db="EMBL/GenBank/DDBJ databases">
        <title>Cephalotus genome sequencing.</title>
        <authorList>
            <person name="Fukushima K."/>
            <person name="Hasebe M."/>
            <person name="Fang X."/>
        </authorList>
    </citation>
    <scope>NUCLEOTIDE SEQUENCE [LARGE SCALE GENOMIC DNA]</scope>
    <source>
        <strain evidence="5">cv. St1</strain>
    </source>
</reference>
<organism evidence="4 5">
    <name type="scientific">Cephalotus follicularis</name>
    <name type="common">Albany pitcher plant</name>
    <dbReference type="NCBI Taxonomy" id="3775"/>
    <lineage>
        <taxon>Eukaryota</taxon>
        <taxon>Viridiplantae</taxon>
        <taxon>Streptophyta</taxon>
        <taxon>Embryophyta</taxon>
        <taxon>Tracheophyta</taxon>
        <taxon>Spermatophyta</taxon>
        <taxon>Magnoliopsida</taxon>
        <taxon>eudicotyledons</taxon>
        <taxon>Gunneridae</taxon>
        <taxon>Pentapetalae</taxon>
        <taxon>rosids</taxon>
        <taxon>fabids</taxon>
        <taxon>Oxalidales</taxon>
        <taxon>Cephalotaceae</taxon>
        <taxon>Cephalotus</taxon>
    </lineage>
</organism>
<evidence type="ECO:0000313" key="4">
    <source>
        <dbReference type="EMBL" id="GAV57890.1"/>
    </source>
</evidence>
<protein>
    <submittedName>
        <fullName evidence="4">UBN2_3 domain-containing protein</fullName>
    </submittedName>
</protein>
<dbReference type="PANTHER" id="PTHR37610:SF78">
    <property type="entry name" value="GAG-POLYPEPTIDE OF LTR COPIA-TYPE-RELATED"/>
    <property type="match status" value="1"/>
</dbReference>
<dbReference type="InterPro" id="IPR054722">
    <property type="entry name" value="PolX-like_BBD"/>
</dbReference>
<dbReference type="InterPro" id="IPR029472">
    <property type="entry name" value="Copia-like_N"/>
</dbReference>
<keyword evidence="5" id="KW-1185">Reference proteome</keyword>
<dbReference type="InterPro" id="IPR005162">
    <property type="entry name" value="Retrotrans_gag_dom"/>
</dbReference>
<dbReference type="EMBL" id="BDDD01000046">
    <property type="protein sequence ID" value="GAV57890.1"/>
    <property type="molecule type" value="Genomic_DNA"/>
</dbReference>
<dbReference type="STRING" id="3775.A0A1Q3AQH1"/>
<dbReference type="Pfam" id="PF14244">
    <property type="entry name" value="Retrotran_gag_3"/>
    <property type="match status" value="1"/>
</dbReference>
<gene>
    <name evidence="4" type="ORF">CFOL_v3_01426</name>
</gene>
<evidence type="ECO:0000313" key="5">
    <source>
        <dbReference type="Proteomes" id="UP000187406"/>
    </source>
</evidence>
<feature type="domain" description="Retrotransposon gag" evidence="1">
    <location>
        <begin position="102"/>
        <end position="188"/>
    </location>
</feature>